<comment type="catalytic activity">
    <reaction evidence="3 4">
        <text>(R)-4'-phosphopantothenate + L-cysteine + CTP = N-[(R)-4-phosphopantothenoyl]-L-cysteine + CMP + diphosphate + H(+)</text>
        <dbReference type="Rhea" id="RHEA:19397"/>
        <dbReference type="ChEBI" id="CHEBI:10986"/>
        <dbReference type="ChEBI" id="CHEBI:15378"/>
        <dbReference type="ChEBI" id="CHEBI:33019"/>
        <dbReference type="ChEBI" id="CHEBI:35235"/>
        <dbReference type="ChEBI" id="CHEBI:37563"/>
        <dbReference type="ChEBI" id="CHEBI:59458"/>
        <dbReference type="ChEBI" id="CHEBI:60377"/>
        <dbReference type="EC" id="6.3.2.5"/>
    </reaction>
</comment>
<comment type="cofactor">
    <cofactor evidence="3">
        <name>FMN</name>
        <dbReference type="ChEBI" id="CHEBI:58210"/>
    </cofactor>
    <text evidence="3">Binds 1 FMN per subunit.</text>
</comment>
<dbReference type="InterPro" id="IPR036551">
    <property type="entry name" value="Flavin_trans-like"/>
</dbReference>
<sequence>MKGKKIVLGVTGGIAAYKACALASKLSQKGALVRVVMTESAMEFVQPITFQALTRQPVYTNTFKENDPSVVAHIDVADWADLVLVAPATANVLAKMAHGLADDMLTTILLATTAPVWAAPAMNVHMYDHPAVKTNIQTLHERGVQFIEPEEGYLACGYVGKGRLEEPEKIAETIQAFFTDPPKKGRFAGKKVLITAGPTQERIDPVRYLTNRSSGKMGFALAAEAFQDGAQVTIVSGPVQLEAPRGVEWIRVVSAAEMFDAVMSRYDQFDVAIMTAAVADYTPKKIQEQKIKKTGDEHMALELVQTEDILRHLGHLEHRPLLIGFAAESERVVEYAEKKRVSKQADMIVANSIAGEKGAFDSDENEVTLVTASSQIALKRASKQHIAQAILDAVHDMLKG</sequence>
<dbReference type="HAMAP" id="MF_02225">
    <property type="entry name" value="CoaBC"/>
    <property type="match status" value="1"/>
</dbReference>
<feature type="binding site" evidence="3">
    <location>
        <position position="280"/>
    </location>
    <ligand>
        <name>CTP</name>
        <dbReference type="ChEBI" id="CHEBI:37563"/>
    </ligand>
</feature>
<dbReference type="Gene3D" id="3.40.50.1950">
    <property type="entry name" value="Flavin prenyltransferase-like"/>
    <property type="match status" value="1"/>
</dbReference>
<evidence type="ECO:0000256" key="2">
    <source>
        <dbReference type="ARBA" id="ARBA00023239"/>
    </source>
</evidence>
<reference evidence="7 8" key="1">
    <citation type="submission" date="2019-03" db="EMBL/GenBank/DDBJ databases">
        <title>Genomic Encyclopedia of Type Strains, Phase IV (KMG-IV): sequencing the most valuable type-strain genomes for metagenomic binning, comparative biology and taxonomic classification.</title>
        <authorList>
            <person name="Goeker M."/>
        </authorList>
    </citation>
    <scope>NUCLEOTIDE SEQUENCE [LARGE SCALE GENOMIC DNA]</scope>
    <source>
        <strain evidence="7 8">DSM 28697</strain>
    </source>
</reference>
<feature type="binding site" evidence="3">
    <location>
        <position position="339"/>
    </location>
    <ligand>
        <name>CTP</name>
        <dbReference type="ChEBI" id="CHEBI:37563"/>
    </ligand>
</feature>
<comment type="catalytic activity">
    <reaction evidence="3 4">
        <text>N-[(R)-4-phosphopantothenoyl]-L-cysteine + H(+) = (R)-4'-phosphopantetheine + CO2</text>
        <dbReference type="Rhea" id="RHEA:16793"/>
        <dbReference type="ChEBI" id="CHEBI:15378"/>
        <dbReference type="ChEBI" id="CHEBI:16526"/>
        <dbReference type="ChEBI" id="CHEBI:59458"/>
        <dbReference type="ChEBI" id="CHEBI:61723"/>
        <dbReference type="EC" id="4.1.1.36"/>
    </reaction>
</comment>
<comment type="function">
    <text evidence="3">Catalyzes two sequential steps in the biosynthesis of coenzyme A. In the first step cysteine is conjugated to 4'-phosphopantothenate to form 4-phosphopantothenoylcysteine. In the second step the latter compound is decarboxylated to form 4'-phosphopantotheine.</text>
</comment>
<dbReference type="GO" id="GO:0071513">
    <property type="term" value="C:phosphopantothenoylcysteine decarboxylase complex"/>
    <property type="evidence" value="ECO:0007669"/>
    <property type="project" value="TreeGrafter"/>
</dbReference>
<comment type="pathway">
    <text evidence="3 4">Cofactor biosynthesis; coenzyme A biosynthesis; CoA from (R)-pantothenate: step 3/5.</text>
</comment>
<keyword evidence="3" id="KW-0479">Metal-binding</keyword>
<feature type="region of interest" description="Phosphopantothenoylcysteine decarboxylase" evidence="3">
    <location>
        <begin position="1"/>
        <end position="191"/>
    </location>
</feature>
<comment type="similarity">
    <text evidence="3 4">In the C-terminal section; belongs to the PPC synthetase family.</text>
</comment>
<comment type="function">
    <text evidence="4">Catalyzes two steps in the biosynthesis of coenzyme A. In the first step cysteine is conjugated to 4'-phosphopantothenate to form 4-phosphopantothenoylcysteine, in the latter compound is decarboxylated to form 4'-phosphopantotheine.</text>
</comment>
<dbReference type="Gene3D" id="3.40.50.10300">
    <property type="entry name" value="CoaB-like"/>
    <property type="match status" value="1"/>
</dbReference>
<feature type="binding site" evidence="3">
    <location>
        <position position="325"/>
    </location>
    <ligand>
        <name>CTP</name>
        <dbReference type="ChEBI" id="CHEBI:37563"/>
    </ligand>
</feature>
<dbReference type="AlphaFoldDB" id="A0A4V3D625"/>
<dbReference type="GO" id="GO:0046872">
    <property type="term" value="F:metal ion binding"/>
    <property type="evidence" value="ECO:0007669"/>
    <property type="project" value="UniProtKB-KW"/>
</dbReference>
<dbReference type="InterPro" id="IPR005252">
    <property type="entry name" value="CoaBC"/>
</dbReference>
<keyword evidence="3" id="KW-0511">Multifunctional enzyme</keyword>
<evidence type="ECO:0000313" key="7">
    <source>
        <dbReference type="EMBL" id="TDQ42367.1"/>
    </source>
</evidence>
<keyword evidence="8" id="KW-1185">Reference proteome</keyword>
<dbReference type="GO" id="GO:0004633">
    <property type="term" value="F:phosphopantothenoylcysteine decarboxylase activity"/>
    <property type="evidence" value="ECO:0007669"/>
    <property type="project" value="UniProtKB-UniRule"/>
</dbReference>
<dbReference type="InterPro" id="IPR007085">
    <property type="entry name" value="DNA/pantothenate-metab_flavo_C"/>
</dbReference>
<evidence type="ECO:0000256" key="3">
    <source>
        <dbReference type="HAMAP-Rule" id="MF_02225"/>
    </source>
</evidence>
<evidence type="ECO:0000259" key="5">
    <source>
        <dbReference type="Pfam" id="PF02441"/>
    </source>
</evidence>
<feature type="region of interest" description="Phosphopantothenate--cysteine ligase" evidence="3">
    <location>
        <begin position="192"/>
        <end position="400"/>
    </location>
</feature>
<dbReference type="NCBIfam" id="TIGR00521">
    <property type="entry name" value="coaBC_dfp"/>
    <property type="match status" value="1"/>
</dbReference>
<evidence type="ECO:0000313" key="8">
    <source>
        <dbReference type="Proteomes" id="UP000295632"/>
    </source>
</evidence>
<comment type="cofactor">
    <cofactor evidence="3">
        <name>Mg(2+)</name>
        <dbReference type="ChEBI" id="CHEBI:18420"/>
    </cofactor>
</comment>
<comment type="similarity">
    <text evidence="3 4">In the N-terminal section; belongs to the HFCD (homo-oligomeric flavin containing Cys decarboxylase) superfamily.</text>
</comment>
<keyword evidence="3" id="KW-0460">Magnesium</keyword>
<dbReference type="InterPro" id="IPR035929">
    <property type="entry name" value="CoaB-like_sf"/>
</dbReference>
<feature type="domain" description="DNA/pantothenate metabolism flavoprotein C-terminal" evidence="6">
    <location>
        <begin position="188"/>
        <end position="396"/>
    </location>
</feature>
<dbReference type="OrthoDB" id="9802554at2"/>
<dbReference type="Pfam" id="PF04127">
    <property type="entry name" value="DFP"/>
    <property type="match status" value="1"/>
</dbReference>
<dbReference type="GO" id="GO:0004632">
    <property type="term" value="F:phosphopantothenate--cysteine ligase activity"/>
    <property type="evidence" value="ECO:0007669"/>
    <property type="project" value="UniProtKB-UniRule"/>
</dbReference>
<dbReference type="PANTHER" id="PTHR14359">
    <property type="entry name" value="HOMO-OLIGOMERIC FLAVIN CONTAINING CYS DECARBOXYLASE FAMILY"/>
    <property type="match status" value="1"/>
</dbReference>
<accession>A0A4V3D625</accession>
<dbReference type="Proteomes" id="UP000295632">
    <property type="component" value="Unassembled WGS sequence"/>
</dbReference>
<dbReference type="EC" id="4.1.1.36" evidence="3"/>
<dbReference type="RefSeq" id="WP_133579236.1">
    <property type="nucleotide sequence ID" value="NZ_SNYJ01000002.1"/>
</dbReference>
<feature type="binding site" evidence="3">
    <location>
        <position position="343"/>
    </location>
    <ligand>
        <name>CTP</name>
        <dbReference type="ChEBI" id="CHEBI:37563"/>
    </ligand>
</feature>
<dbReference type="GO" id="GO:0015941">
    <property type="term" value="P:pantothenate catabolic process"/>
    <property type="evidence" value="ECO:0007669"/>
    <property type="project" value="InterPro"/>
</dbReference>
<keyword evidence="2 3" id="KW-0456">Lyase</keyword>
<dbReference type="Pfam" id="PF02441">
    <property type="entry name" value="Flavoprotein"/>
    <property type="match status" value="1"/>
</dbReference>
<feature type="active site" description="Proton donor" evidence="3">
    <location>
        <position position="156"/>
    </location>
</feature>
<proteinExistence type="inferred from homology"/>
<dbReference type="GO" id="GO:0010181">
    <property type="term" value="F:FMN binding"/>
    <property type="evidence" value="ECO:0007669"/>
    <property type="project" value="UniProtKB-UniRule"/>
</dbReference>
<dbReference type="SUPFAM" id="SSF52507">
    <property type="entry name" value="Homo-oligomeric flavin-containing Cys decarboxylases, HFCD"/>
    <property type="match status" value="1"/>
</dbReference>
<protein>
    <recommendedName>
        <fullName evidence="3">Coenzyme A biosynthesis bifunctional protein CoaBC</fullName>
    </recommendedName>
    <alternativeName>
        <fullName evidence="3">DNA/pantothenate metabolism flavoprotein</fullName>
    </alternativeName>
    <alternativeName>
        <fullName evidence="3">Phosphopantothenoylcysteine synthetase/decarboxylase</fullName>
        <shortName evidence="3">PPCS-PPCDC</shortName>
    </alternativeName>
    <domain>
        <recommendedName>
            <fullName evidence="3">Phosphopantothenoylcysteine decarboxylase</fullName>
            <shortName evidence="3">PPC decarboxylase</shortName>
            <shortName evidence="3">PPC-DC</shortName>
            <ecNumber evidence="3">4.1.1.36</ecNumber>
        </recommendedName>
        <alternativeName>
            <fullName evidence="3">CoaC</fullName>
        </alternativeName>
    </domain>
    <domain>
        <recommendedName>
            <fullName evidence="3">Phosphopantothenate--cysteine ligase</fullName>
            <ecNumber evidence="3">6.3.2.5</ecNumber>
        </recommendedName>
        <alternativeName>
            <fullName evidence="3">CoaB</fullName>
        </alternativeName>
        <alternativeName>
            <fullName evidence="3">Phosphopantothenoylcysteine synthetase</fullName>
            <shortName evidence="3">PPC synthetase</shortName>
            <shortName evidence="3">PPC-S</shortName>
        </alternativeName>
    </domain>
</protein>
<dbReference type="InterPro" id="IPR003382">
    <property type="entry name" value="Flavoprotein"/>
</dbReference>
<dbReference type="GO" id="GO:0015937">
    <property type="term" value="P:coenzyme A biosynthetic process"/>
    <property type="evidence" value="ECO:0007669"/>
    <property type="project" value="UniProtKB-UniRule"/>
</dbReference>
<dbReference type="EMBL" id="SNYJ01000002">
    <property type="protein sequence ID" value="TDQ42367.1"/>
    <property type="molecule type" value="Genomic_DNA"/>
</dbReference>
<evidence type="ECO:0000259" key="6">
    <source>
        <dbReference type="Pfam" id="PF04127"/>
    </source>
</evidence>
<name>A0A4V3D625_9BACI</name>
<keyword evidence="3 4" id="KW-0288">FMN</keyword>
<dbReference type="SUPFAM" id="SSF102645">
    <property type="entry name" value="CoaB-like"/>
    <property type="match status" value="1"/>
</dbReference>
<keyword evidence="3 4" id="KW-0285">Flavoprotein</keyword>
<feature type="binding site" evidence="3">
    <location>
        <position position="290"/>
    </location>
    <ligand>
        <name>CTP</name>
        <dbReference type="ChEBI" id="CHEBI:37563"/>
    </ligand>
</feature>
<keyword evidence="1 3" id="KW-0210">Decarboxylase</keyword>
<comment type="caution">
    <text evidence="7">The sequence shown here is derived from an EMBL/GenBank/DDBJ whole genome shotgun (WGS) entry which is preliminary data.</text>
</comment>
<comment type="caution">
    <text evidence="3">Lacks conserved residue(s) required for the propagation of feature annotation.</text>
</comment>
<evidence type="ECO:0000256" key="4">
    <source>
        <dbReference type="RuleBase" id="RU364078"/>
    </source>
</evidence>
<organism evidence="7 8">
    <name type="scientific">Aureibacillus halotolerans</name>
    <dbReference type="NCBI Taxonomy" id="1508390"/>
    <lineage>
        <taxon>Bacteria</taxon>
        <taxon>Bacillati</taxon>
        <taxon>Bacillota</taxon>
        <taxon>Bacilli</taxon>
        <taxon>Bacillales</taxon>
        <taxon>Bacillaceae</taxon>
        <taxon>Aureibacillus</taxon>
    </lineage>
</organism>
<dbReference type="PANTHER" id="PTHR14359:SF6">
    <property type="entry name" value="PHOSPHOPANTOTHENOYLCYSTEINE DECARBOXYLASE"/>
    <property type="match status" value="1"/>
</dbReference>
<feature type="domain" description="Flavoprotein" evidence="5">
    <location>
        <begin position="4"/>
        <end position="175"/>
    </location>
</feature>
<dbReference type="UniPathway" id="UPA00241">
    <property type="reaction ID" value="UER00353"/>
</dbReference>
<gene>
    <name evidence="3" type="primary">coaBC</name>
    <name evidence="7" type="ORF">EV213_102401</name>
</gene>
<dbReference type="EC" id="6.3.2.5" evidence="3"/>
<keyword evidence="3 4" id="KW-0436">Ligase</keyword>
<comment type="pathway">
    <text evidence="3 4">Cofactor biosynthesis; coenzyme A biosynthesis; CoA from (R)-pantothenate: step 2/5.</text>
</comment>
<evidence type="ECO:0000256" key="1">
    <source>
        <dbReference type="ARBA" id="ARBA00022793"/>
    </source>
</evidence>